<comment type="caution">
    <text evidence="7">The sequence shown here is derived from an EMBL/GenBank/DDBJ whole genome shotgun (WGS) entry which is preliminary data.</text>
</comment>
<feature type="transmembrane region" description="Helical" evidence="6">
    <location>
        <begin position="6"/>
        <end position="25"/>
    </location>
</feature>
<keyword evidence="8" id="KW-1185">Reference proteome</keyword>
<keyword evidence="3 6" id="KW-0812">Transmembrane</keyword>
<dbReference type="PANTHER" id="PTHR30086">
    <property type="entry name" value="ARGININE EXPORTER PROTEIN ARGO"/>
    <property type="match status" value="1"/>
</dbReference>
<comment type="subcellular location">
    <subcellularLocation>
        <location evidence="1">Cell membrane</location>
        <topology evidence="1">Multi-pass membrane protein</topology>
    </subcellularLocation>
</comment>
<evidence type="ECO:0000256" key="4">
    <source>
        <dbReference type="ARBA" id="ARBA00022989"/>
    </source>
</evidence>
<reference evidence="7 8" key="2">
    <citation type="submission" date="2023-12" db="EMBL/GenBank/DDBJ databases">
        <authorList>
            <consortium name="Cladostephus spongiosus"/>
            <person name="Lorente B."/>
            <person name="Cabral C."/>
            <person name="Frias J."/>
            <person name="Faria J."/>
            <person name="Toubarro D."/>
        </authorList>
    </citation>
    <scope>NUCLEOTIDE SEQUENCE [LARGE SCALE GENOMIC DNA]</scope>
    <source>
        <strain evidence="7 8">ZMCS4</strain>
    </source>
</reference>
<sequence>MIASYFTGLSLMATLIMPIGMQNAFVLNQGIRRRHHLLVAGLCSIADVFFMCLGVWGGAQLFSAYPWLLYSISILGAGFMMMYGFQCLQRAWKGESSLEQGEAKHELKAIVLACCAFTFLNPHVYIDTIVILGGFAANISVEERPMFVAGGVSASFLWFFGLALLGAKLAPWLAKPRAQQIIDSLIGLMMFGLAIYLLKFVFT</sequence>
<dbReference type="PANTHER" id="PTHR30086:SF20">
    <property type="entry name" value="ARGININE EXPORTER PROTEIN ARGO-RELATED"/>
    <property type="match status" value="1"/>
</dbReference>
<evidence type="ECO:0000256" key="5">
    <source>
        <dbReference type="ARBA" id="ARBA00023136"/>
    </source>
</evidence>
<dbReference type="Proteomes" id="UP001310248">
    <property type="component" value="Unassembled WGS sequence"/>
</dbReference>
<feature type="transmembrane region" description="Helical" evidence="6">
    <location>
        <begin position="109"/>
        <end position="126"/>
    </location>
</feature>
<dbReference type="InterPro" id="IPR001123">
    <property type="entry name" value="LeuE-type"/>
</dbReference>
<reference evidence="8" key="1">
    <citation type="submission" date="2023-07" db="EMBL/GenBank/DDBJ databases">
        <title>Draft genome sequence of Agarivorans aestuarii strain ZMCS4, a CAZymes producing bacteria isolated from the marine brown algae Clodostephus spongiosus.</title>
        <authorList>
            <person name="Lorente B."/>
            <person name="Cabral C."/>
            <person name="Frias J."/>
            <person name="Faria J."/>
            <person name="Toubarro D."/>
        </authorList>
    </citation>
    <scope>NUCLEOTIDE SEQUENCE [LARGE SCALE GENOMIC DNA]</scope>
    <source>
        <strain evidence="8">ZMCS4</strain>
    </source>
</reference>
<dbReference type="RefSeq" id="WP_329775678.1">
    <property type="nucleotide sequence ID" value="NZ_JAYDYW010000008.1"/>
</dbReference>
<feature type="transmembrane region" description="Helical" evidence="6">
    <location>
        <begin position="68"/>
        <end position="88"/>
    </location>
</feature>
<accession>A0ABU7G818</accession>
<feature type="transmembrane region" description="Helical" evidence="6">
    <location>
        <begin position="146"/>
        <end position="169"/>
    </location>
</feature>
<evidence type="ECO:0000256" key="3">
    <source>
        <dbReference type="ARBA" id="ARBA00022692"/>
    </source>
</evidence>
<feature type="transmembrane region" description="Helical" evidence="6">
    <location>
        <begin position="37"/>
        <end position="56"/>
    </location>
</feature>
<gene>
    <name evidence="7" type="ORF">SNR37_004033</name>
</gene>
<proteinExistence type="predicted"/>
<feature type="transmembrane region" description="Helical" evidence="6">
    <location>
        <begin position="181"/>
        <end position="202"/>
    </location>
</feature>
<dbReference type="EMBL" id="JAYDYW010000008">
    <property type="protein sequence ID" value="MEE1674590.1"/>
    <property type="molecule type" value="Genomic_DNA"/>
</dbReference>
<protein>
    <submittedName>
        <fullName evidence="7">LysE/ArgO family amino acid transporter</fullName>
    </submittedName>
</protein>
<name>A0ABU7G818_9ALTE</name>
<keyword evidence="5 6" id="KW-0472">Membrane</keyword>
<evidence type="ECO:0000256" key="6">
    <source>
        <dbReference type="SAM" id="Phobius"/>
    </source>
</evidence>
<keyword evidence="4 6" id="KW-1133">Transmembrane helix</keyword>
<organism evidence="7 8">
    <name type="scientific">Agarivorans aestuarii</name>
    <dbReference type="NCBI Taxonomy" id="1563703"/>
    <lineage>
        <taxon>Bacteria</taxon>
        <taxon>Pseudomonadati</taxon>
        <taxon>Pseudomonadota</taxon>
        <taxon>Gammaproteobacteria</taxon>
        <taxon>Alteromonadales</taxon>
        <taxon>Alteromonadaceae</taxon>
        <taxon>Agarivorans</taxon>
    </lineage>
</organism>
<evidence type="ECO:0000256" key="2">
    <source>
        <dbReference type="ARBA" id="ARBA00022475"/>
    </source>
</evidence>
<evidence type="ECO:0000256" key="1">
    <source>
        <dbReference type="ARBA" id="ARBA00004651"/>
    </source>
</evidence>
<evidence type="ECO:0000313" key="8">
    <source>
        <dbReference type="Proteomes" id="UP001310248"/>
    </source>
</evidence>
<evidence type="ECO:0000313" key="7">
    <source>
        <dbReference type="EMBL" id="MEE1674590.1"/>
    </source>
</evidence>
<dbReference type="Pfam" id="PF01810">
    <property type="entry name" value="LysE"/>
    <property type="match status" value="1"/>
</dbReference>
<keyword evidence="2" id="KW-1003">Cell membrane</keyword>